<dbReference type="SMART" id="SM00827">
    <property type="entry name" value="PKS_AT"/>
    <property type="match status" value="1"/>
</dbReference>
<name>A0A367KZJ7_9HYPO</name>
<organism evidence="12 13">
    <name type="scientific">Ophiocordyceps polyrhachis-furcata BCC 54312</name>
    <dbReference type="NCBI Taxonomy" id="1330021"/>
    <lineage>
        <taxon>Eukaryota</taxon>
        <taxon>Fungi</taxon>
        <taxon>Dikarya</taxon>
        <taxon>Ascomycota</taxon>
        <taxon>Pezizomycotina</taxon>
        <taxon>Sordariomycetes</taxon>
        <taxon>Hypocreomycetidae</taxon>
        <taxon>Hypocreales</taxon>
        <taxon>Ophiocordycipitaceae</taxon>
        <taxon>Ophiocordyceps</taxon>
    </lineage>
</organism>
<dbReference type="InterPro" id="IPR050091">
    <property type="entry name" value="PKS_NRPS_Biosynth_Enz"/>
</dbReference>
<dbReference type="Pfam" id="PF21089">
    <property type="entry name" value="PKS_DH_N"/>
    <property type="match status" value="1"/>
</dbReference>
<dbReference type="Proteomes" id="UP000253664">
    <property type="component" value="Unassembled WGS sequence"/>
</dbReference>
<dbReference type="InterPro" id="IPR036736">
    <property type="entry name" value="ACP-like_sf"/>
</dbReference>
<dbReference type="PANTHER" id="PTHR43775:SF29">
    <property type="entry name" value="ASPERFURANONE POLYKETIDE SYNTHASE AFOG-RELATED"/>
    <property type="match status" value="1"/>
</dbReference>
<dbReference type="SUPFAM" id="SSF52151">
    <property type="entry name" value="FabD/lysophospholipase-like"/>
    <property type="match status" value="1"/>
</dbReference>
<dbReference type="InterPro" id="IPR011032">
    <property type="entry name" value="GroES-like_sf"/>
</dbReference>
<keyword evidence="8" id="KW-0012">Acyltransferase</keyword>
<dbReference type="GO" id="GO:0004312">
    <property type="term" value="F:fatty acid synthase activity"/>
    <property type="evidence" value="ECO:0007669"/>
    <property type="project" value="TreeGrafter"/>
</dbReference>
<keyword evidence="4" id="KW-0808">Transferase</keyword>
<dbReference type="InterPro" id="IPR001227">
    <property type="entry name" value="Ac_transferase_dom_sf"/>
</dbReference>
<dbReference type="SMART" id="SM00826">
    <property type="entry name" value="PKS_DH"/>
    <property type="match status" value="1"/>
</dbReference>
<comment type="pathway">
    <text evidence="1">Secondary metabolite biosynthesis.</text>
</comment>
<dbReference type="InterPro" id="IPR014043">
    <property type="entry name" value="Acyl_transferase_dom"/>
</dbReference>
<feature type="active site" description="Proton donor; for dehydratase activity" evidence="9">
    <location>
        <position position="648"/>
    </location>
</feature>
<dbReference type="Gene3D" id="3.10.129.110">
    <property type="entry name" value="Polyketide synthase dehydratase"/>
    <property type="match status" value="1"/>
</dbReference>
<dbReference type="InterPro" id="IPR016035">
    <property type="entry name" value="Acyl_Trfase/lysoPLipase"/>
</dbReference>
<dbReference type="Pfam" id="PF08242">
    <property type="entry name" value="Methyltransf_12"/>
    <property type="match status" value="1"/>
</dbReference>
<dbReference type="OrthoDB" id="329835at2759"/>
<dbReference type="GO" id="GO:0016491">
    <property type="term" value="F:oxidoreductase activity"/>
    <property type="evidence" value="ECO:0007669"/>
    <property type="project" value="UniProtKB-KW"/>
</dbReference>
<dbReference type="InterPro" id="IPR049900">
    <property type="entry name" value="PKS_mFAS_DH"/>
</dbReference>
<dbReference type="Pfam" id="PF00698">
    <property type="entry name" value="Acyl_transf_1"/>
    <property type="match status" value="1"/>
</dbReference>
<proteinExistence type="predicted"/>
<dbReference type="Gene3D" id="3.40.50.720">
    <property type="entry name" value="NAD(P)-binding Rossmann-like Domain"/>
    <property type="match status" value="2"/>
</dbReference>
<comment type="caution">
    <text evidence="12">The sequence shown here is derived from an EMBL/GenBank/DDBJ whole genome shotgun (WGS) entry which is preliminary data.</text>
</comment>
<dbReference type="InterPro" id="IPR020806">
    <property type="entry name" value="PKS_PP-bd"/>
</dbReference>
<dbReference type="GO" id="GO:0006633">
    <property type="term" value="P:fatty acid biosynthetic process"/>
    <property type="evidence" value="ECO:0007669"/>
    <property type="project" value="TreeGrafter"/>
</dbReference>
<dbReference type="SMART" id="SM00822">
    <property type="entry name" value="PKS_KR"/>
    <property type="match status" value="1"/>
</dbReference>
<feature type="region of interest" description="N-terminal hotdog fold" evidence="9">
    <location>
        <begin position="456"/>
        <end position="578"/>
    </location>
</feature>
<evidence type="ECO:0000256" key="4">
    <source>
        <dbReference type="ARBA" id="ARBA00022679"/>
    </source>
</evidence>
<evidence type="ECO:0000256" key="8">
    <source>
        <dbReference type="ARBA" id="ARBA00023315"/>
    </source>
</evidence>
<dbReference type="Gene3D" id="3.40.50.150">
    <property type="entry name" value="Vaccinia Virus protein VP39"/>
    <property type="match status" value="1"/>
</dbReference>
<dbReference type="InterPro" id="IPR057326">
    <property type="entry name" value="KR_dom"/>
</dbReference>
<dbReference type="InterPro" id="IPR042104">
    <property type="entry name" value="PKS_dehydratase_sf"/>
</dbReference>
<dbReference type="Gene3D" id="3.90.180.10">
    <property type="entry name" value="Medium-chain alcohol dehydrogenases, catalytic domain"/>
    <property type="match status" value="1"/>
</dbReference>
<dbReference type="SMART" id="SM00823">
    <property type="entry name" value="PKS_PP"/>
    <property type="match status" value="1"/>
</dbReference>
<dbReference type="InterPro" id="IPR006162">
    <property type="entry name" value="Ppantetheine_attach_site"/>
</dbReference>
<dbReference type="Gene3D" id="3.40.366.10">
    <property type="entry name" value="Malonyl-Coenzyme A Acyl Carrier Protein, domain 2"/>
    <property type="match status" value="1"/>
</dbReference>
<dbReference type="InterPro" id="IPR016036">
    <property type="entry name" value="Malonyl_transacylase_ACP-bd"/>
</dbReference>
<gene>
    <name evidence="12" type="ORF">L249_1652</name>
</gene>
<feature type="domain" description="PKS/mFAS DH" evidence="11">
    <location>
        <begin position="456"/>
        <end position="740"/>
    </location>
</feature>
<dbReference type="InterPro" id="IPR013968">
    <property type="entry name" value="PKS_KR"/>
</dbReference>
<dbReference type="InterPro" id="IPR056501">
    <property type="entry name" value="NAD-bd_HRPKS_sdrA"/>
</dbReference>
<dbReference type="SUPFAM" id="SSF53335">
    <property type="entry name" value="S-adenosyl-L-methionine-dependent methyltransferases"/>
    <property type="match status" value="1"/>
</dbReference>
<feature type="domain" description="Carrier" evidence="10">
    <location>
        <begin position="2001"/>
        <end position="2078"/>
    </location>
</feature>
<evidence type="ECO:0000313" key="12">
    <source>
        <dbReference type="EMBL" id="RCI07613.1"/>
    </source>
</evidence>
<dbReference type="STRING" id="1330021.A0A367KZJ7"/>
<dbReference type="Pfam" id="PF14765">
    <property type="entry name" value="PS-DH"/>
    <property type="match status" value="1"/>
</dbReference>
<evidence type="ECO:0000256" key="1">
    <source>
        <dbReference type="ARBA" id="ARBA00005179"/>
    </source>
</evidence>
<keyword evidence="2" id="KW-0596">Phosphopantetheine</keyword>
<dbReference type="PROSITE" id="PS52019">
    <property type="entry name" value="PKS_MFAS_DH"/>
    <property type="match status" value="1"/>
</dbReference>
<dbReference type="CDD" id="cd02440">
    <property type="entry name" value="AdoMet_MTases"/>
    <property type="match status" value="1"/>
</dbReference>
<dbReference type="PROSITE" id="PS50075">
    <property type="entry name" value="CARRIER"/>
    <property type="match status" value="1"/>
</dbReference>
<keyword evidence="5" id="KW-0521">NADP</keyword>
<dbReference type="Pfam" id="PF23114">
    <property type="entry name" value="NAD-bd_HRPKS_sdrA"/>
    <property type="match status" value="1"/>
</dbReference>
<dbReference type="InterPro" id="IPR036291">
    <property type="entry name" value="NAD(P)-bd_dom_sf"/>
</dbReference>
<protein>
    <submittedName>
        <fullName evidence="12">Uncharacterized protein</fullName>
    </submittedName>
</protein>
<dbReference type="InterPro" id="IPR049551">
    <property type="entry name" value="PKS_DH_C"/>
</dbReference>
<reference evidence="12 13" key="1">
    <citation type="journal article" date="2015" name="BMC Genomics">
        <title>Insights from the genome of Ophiocordyceps polyrhachis-furcata to pathogenicity and host specificity in insect fungi.</title>
        <authorList>
            <person name="Wichadakul D."/>
            <person name="Kobmoo N."/>
            <person name="Ingsriswang S."/>
            <person name="Tangphatsornruang S."/>
            <person name="Chantasingh D."/>
            <person name="Luangsa-ard J.J."/>
            <person name="Eurwilaichitr L."/>
        </authorList>
    </citation>
    <scope>NUCLEOTIDE SEQUENCE [LARGE SCALE GENOMIC DNA]</scope>
    <source>
        <strain evidence="12 13">BCC 54312</strain>
    </source>
</reference>
<evidence type="ECO:0000256" key="6">
    <source>
        <dbReference type="ARBA" id="ARBA00023002"/>
    </source>
</evidence>
<keyword evidence="13" id="KW-1185">Reference proteome</keyword>
<dbReference type="SUPFAM" id="SSF50129">
    <property type="entry name" value="GroES-like"/>
    <property type="match status" value="1"/>
</dbReference>
<dbReference type="InterPro" id="IPR020807">
    <property type="entry name" value="PKS_DH"/>
</dbReference>
<evidence type="ECO:0000256" key="7">
    <source>
        <dbReference type="ARBA" id="ARBA00023268"/>
    </source>
</evidence>
<dbReference type="Gene3D" id="3.30.70.3290">
    <property type="match status" value="1"/>
</dbReference>
<dbReference type="GO" id="GO:0031177">
    <property type="term" value="F:phosphopantetheine binding"/>
    <property type="evidence" value="ECO:0007669"/>
    <property type="project" value="InterPro"/>
</dbReference>
<dbReference type="EMBL" id="LKCN02000026">
    <property type="protein sequence ID" value="RCI07613.1"/>
    <property type="molecule type" value="Genomic_DNA"/>
</dbReference>
<evidence type="ECO:0000259" key="11">
    <source>
        <dbReference type="PROSITE" id="PS52019"/>
    </source>
</evidence>
<dbReference type="SUPFAM" id="SSF47336">
    <property type="entry name" value="ACP-like"/>
    <property type="match status" value="1"/>
</dbReference>
<accession>A0A367KZJ7</accession>
<evidence type="ECO:0000256" key="5">
    <source>
        <dbReference type="ARBA" id="ARBA00022857"/>
    </source>
</evidence>
<evidence type="ECO:0000313" key="13">
    <source>
        <dbReference type="Proteomes" id="UP000253664"/>
    </source>
</evidence>
<dbReference type="Pfam" id="PF08659">
    <property type="entry name" value="KR"/>
    <property type="match status" value="1"/>
</dbReference>
<sequence>MNNLSFTLDVHRGHLPWRAFAVVRSPTELLDLDSLVSNPVRARPKAPRLGFVFSGQGGQWVAMGRELLRYSSFKQDILCAGEYLRGLGCPWSAIDELSQPADKSRLDDADFCQPLITVLQVALVNLLRGFDVRPAAVVGHSSGEIAAAYACGCIDSESAWRLAYFRGLLSAELARTSREKGSMMSVGVSESRANDIITSLHLNTNPKSFGLSIACINSPTNVTVSGEEPLIDTLKTHLDGQKLFARKLRVPLAYHSPQMQATSDSYVSMVGSISAPRDTGASSDHPPMLSSVLGQRVDASKLLDSWYWVESIVRPVQFSRALSAMCDQSPSSLVKKIDRSHVFASAVDHVVEIGPHSTLQGPIRETIRTNSRETPVGYSSILRRGKSATETTFQALGELHSLGFPLSLRRANELGKENVSPSLLINLPQYPFDHSQRYWHETRMSRNYRLRSVPPSEFLGVRSRDWNSSDARWQYYIRTTEMAWPQHHVINGTTLYPATGMLAMAVEAAKQLAIEASERKLHGYTLQDVCFENPIDLSSTSGTPEISNCRGFIHIEFYESHDNWTRQRLDIQRNKATKMLESLLSSCKTPVPSQKMYYFLRECGYHYGQSFQAAHNQHCNEQRRQATADVDLCRLSEEDHVFHPTSLDAMLHLGFTALSAGGTAPMAASIPSHIRRIWISNDGLRWRPGRDSVATCTNVTSLTSRGFECSGGAFDKDESQELRLWYEGLELTSVTRTQSWLSIPNPKQWFMNTDCKVDIGSLNNDEVFSLLNERHPVEEAPPGFVDDLELLVELSLERLGRVLDPSRFMGNCTWKGRYWSWAQNYLSRRRLEGSLQDDRGPISGQLSSSTVERHLEELTARLEEVNHVGRVYSQVASNLVSLFDDEMDPLELLVHSGLLRGYYSELCDYRCAKQAFTYIDLLAHETPGLRILEVGGGTGATARNLVHILRSGSNGKPESHSLRCGRYEFTDISRAFTEKAREEFAPYDAQFGLKTLDIEHDPVSQGFEAAAYDVVVADNVIHATSNLAQTLRNVQKLLKPGGKLLIQEPLKASGGTLGFVFGLFNGWWAASEVERNLCPAITADGWDAALKKNGFSGADIVMKDFEDDVAHHLGWLVSTAINRGSGLISNGSLKQPDWRVKATVVINKSCAEQQSLSDALLPLLHESLGLDAQVVDVETAALVSQRDDKELVILLVDYGWDFLHSLDATSYAWLKSLVRASRRILWVFGSGAWDVSPDHGLVDGLARALRAEYYELQLVTLVLDMRKHGADKLPHIVRVAGRMLSQDARQAYEQEYLEIGGFLHTRRLVVASDLKSTIHGKLVPYENVKTRLDGQNRFELSTLTFDPNAVPCFVRPEISEMPRTGEAEEVEHVINLLVKAACLQPHHRSTALGQRSSPSDSPFYFMCSGVVLSAGTDHRPGMEEAIQTGDRVLFAWNGPLCSHVRLPWRYAVKIPDELSFAGACAGSPFLAAAYHALIERGGLNSRHSLLVRHGASPIGQAALRILRERDMKNIWTTASGKDECGWIMETFGIDDDRILPDDWFRNQPMMLSQLETKFDIILTAGIDATQQLLLYHVKPGGRHIFIDTGSTMQHNSHFIHGVPANVSHDSFHMGSISQGNPEPSISVASLECAVRHARAMNKDSPELQEKIFPASDVANAFKLLQKADAGSVIIGFDESDAVEVRIMTRPAYSFSSDASYLIVGGFGGLGRSMARWLVSRGARHLILLSRSGPRTDKAQQLLSELRSQGVTLEAPCCDVSDETALSAALASCRETMPPIKGCIQSSMVEIETIFEKMSFSDWKAALDPKVQGSWNLHRQLPKGLDFFILISSAMGTIGGVSLSAYCAANSFMDALARYRVSTGERAAALGLGIIADSGFLIENGERLAGFEGIERYAFTRLREVCALLDIYCDPRPSNALSRSVVDCQPVTGIRPPAHWRHLEDVPKTFSQPFWGHMHHLAPLVLEGEDDGSKDRADTVGNRHRQALDAAERLSAASSVAEAADIASEALAQRTSAVICTPEDRLDAHKPMHSYGIDSLSAIDIRNWVGQVFNVDLPVFEILGGATFASAGLSIARKVQLQV</sequence>
<dbReference type="InterPro" id="IPR029063">
    <property type="entry name" value="SAM-dependent_MTases_sf"/>
</dbReference>
<dbReference type="Pfam" id="PF00550">
    <property type="entry name" value="PP-binding"/>
    <property type="match status" value="1"/>
</dbReference>
<dbReference type="InterPro" id="IPR013217">
    <property type="entry name" value="Methyltransf_12"/>
</dbReference>
<dbReference type="InterPro" id="IPR009081">
    <property type="entry name" value="PP-bd_ACP"/>
</dbReference>
<dbReference type="PROSITE" id="PS00012">
    <property type="entry name" value="PHOSPHOPANTETHEINE"/>
    <property type="match status" value="1"/>
</dbReference>
<dbReference type="InterPro" id="IPR020843">
    <property type="entry name" value="ER"/>
</dbReference>
<dbReference type="Gene3D" id="1.10.1200.10">
    <property type="entry name" value="ACP-like"/>
    <property type="match status" value="1"/>
</dbReference>
<evidence type="ECO:0000256" key="2">
    <source>
        <dbReference type="ARBA" id="ARBA00022450"/>
    </source>
</evidence>
<dbReference type="SUPFAM" id="SSF55048">
    <property type="entry name" value="Probable ACP-binding domain of malonyl-CoA ACP transacylase"/>
    <property type="match status" value="1"/>
</dbReference>
<dbReference type="InterPro" id="IPR049552">
    <property type="entry name" value="PKS_DH_N"/>
</dbReference>
<feature type="region of interest" description="C-terminal hotdog fold" evidence="9">
    <location>
        <begin position="588"/>
        <end position="740"/>
    </location>
</feature>
<dbReference type="SUPFAM" id="SSF51735">
    <property type="entry name" value="NAD(P)-binding Rossmann-fold domains"/>
    <property type="match status" value="2"/>
</dbReference>
<keyword evidence="3" id="KW-0597">Phosphoprotein</keyword>
<evidence type="ECO:0000256" key="9">
    <source>
        <dbReference type="PROSITE-ProRule" id="PRU01363"/>
    </source>
</evidence>
<dbReference type="GO" id="GO:0030639">
    <property type="term" value="P:polyketide biosynthetic process"/>
    <property type="evidence" value="ECO:0007669"/>
    <property type="project" value="UniProtKB-ARBA"/>
</dbReference>
<keyword evidence="7" id="KW-0511">Multifunctional enzyme</keyword>
<keyword evidence="6" id="KW-0560">Oxidoreductase</keyword>
<dbReference type="SMART" id="SM00829">
    <property type="entry name" value="PKS_ER"/>
    <property type="match status" value="1"/>
</dbReference>
<feature type="active site" description="Proton acceptor; for dehydratase activity" evidence="9">
    <location>
        <position position="488"/>
    </location>
</feature>
<evidence type="ECO:0000256" key="3">
    <source>
        <dbReference type="ARBA" id="ARBA00022553"/>
    </source>
</evidence>
<evidence type="ECO:0000259" key="10">
    <source>
        <dbReference type="PROSITE" id="PS50075"/>
    </source>
</evidence>
<dbReference type="PANTHER" id="PTHR43775">
    <property type="entry name" value="FATTY ACID SYNTHASE"/>
    <property type="match status" value="1"/>
</dbReference>